<dbReference type="AlphaFoldDB" id="A0A6A4SIH0"/>
<evidence type="ECO:0000313" key="2">
    <source>
        <dbReference type="Proteomes" id="UP000438429"/>
    </source>
</evidence>
<accession>A0A6A4SIH0</accession>
<gene>
    <name evidence="1" type="ORF">F2P81_017662</name>
</gene>
<evidence type="ECO:0000313" key="1">
    <source>
        <dbReference type="EMBL" id="KAF0030931.1"/>
    </source>
</evidence>
<comment type="caution">
    <text evidence="1">The sequence shown here is derived from an EMBL/GenBank/DDBJ whole genome shotgun (WGS) entry which is preliminary data.</text>
</comment>
<protein>
    <submittedName>
        <fullName evidence="1">Uncharacterized protein</fullName>
    </submittedName>
</protein>
<reference evidence="1 2" key="1">
    <citation type="submission" date="2019-06" db="EMBL/GenBank/DDBJ databases">
        <title>Draft genomes of female and male turbot (Scophthalmus maximus).</title>
        <authorList>
            <person name="Xu H."/>
            <person name="Xu X.-W."/>
            <person name="Shao C."/>
            <person name="Chen S."/>
        </authorList>
    </citation>
    <scope>NUCLEOTIDE SEQUENCE [LARGE SCALE GENOMIC DNA]</scope>
    <source>
        <strain evidence="1">Ysfricsl-2016a</strain>
        <tissue evidence="1">Blood</tissue>
    </source>
</reference>
<dbReference type="EMBL" id="VEVO01000015">
    <property type="protein sequence ID" value="KAF0030931.1"/>
    <property type="molecule type" value="Genomic_DNA"/>
</dbReference>
<organism evidence="1 2">
    <name type="scientific">Scophthalmus maximus</name>
    <name type="common">Turbot</name>
    <name type="synonym">Psetta maxima</name>
    <dbReference type="NCBI Taxonomy" id="52904"/>
    <lineage>
        <taxon>Eukaryota</taxon>
        <taxon>Metazoa</taxon>
        <taxon>Chordata</taxon>
        <taxon>Craniata</taxon>
        <taxon>Vertebrata</taxon>
        <taxon>Euteleostomi</taxon>
        <taxon>Actinopterygii</taxon>
        <taxon>Neopterygii</taxon>
        <taxon>Teleostei</taxon>
        <taxon>Neoteleostei</taxon>
        <taxon>Acanthomorphata</taxon>
        <taxon>Carangaria</taxon>
        <taxon>Pleuronectiformes</taxon>
        <taxon>Pleuronectoidei</taxon>
        <taxon>Scophthalmidae</taxon>
        <taxon>Scophthalmus</taxon>
    </lineage>
</organism>
<proteinExistence type="predicted"/>
<name>A0A6A4SIH0_SCOMX</name>
<dbReference type="Proteomes" id="UP000438429">
    <property type="component" value="Unassembled WGS sequence"/>
</dbReference>
<sequence>MTESLINLYRCDETTGRSQVTRHRIVCSSDVTSAPSEDEMKHVKKVLGSWFRTEPSRDVDPWLRTQVRL</sequence>